<dbReference type="CDD" id="cd13560">
    <property type="entry name" value="PBP2_taurine"/>
    <property type="match status" value="1"/>
</dbReference>
<dbReference type="Gene3D" id="3.40.190.10">
    <property type="entry name" value="Periplasmic binding protein-like II"/>
    <property type="match status" value="2"/>
</dbReference>
<reference evidence="5" key="1">
    <citation type="submission" date="2015-06" db="EMBL/GenBank/DDBJ databases">
        <authorList>
            <person name="Radhakrishnan Rajesh"/>
            <person name="Underwood Anthony"/>
            <person name="Al-Shahib Ali"/>
        </authorList>
    </citation>
    <scope>NUCLEOTIDE SEQUENCE [LARGE SCALE GENOMIC DNA]</scope>
    <source>
        <strain evidence="5">P19_London_7_VIM_2_05_10</strain>
    </source>
</reference>
<dbReference type="Proteomes" id="UP000045039">
    <property type="component" value="Unassembled WGS sequence"/>
</dbReference>
<dbReference type="Pfam" id="PF04069">
    <property type="entry name" value="OpuAC"/>
    <property type="match status" value="1"/>
</dbReference>
<dbReference type="InterPro" id="IPR001638">
    <property type="entry name" value="Solute-binding_3/MltF_N"/>
</dbReference>
<evidence type="ECO:0000256" key="2">
    <source>
        <dbReference type="ARBA" id="ARBA00010742"/>
    </source>
</evidence>
<dbReference type="AlphaFoldDB" id="A0A072ZD32"/>
<dbReference type="NCBIfam" id="TIGR01729">
    <property type="entry name" value="taurine_ABC_bnd"/>
    <property type="match status" value="1"/>
</dbReference>
<proteinExistence type="inferred from homology"/>
<dbReference type="PANTHER" id="PTHR30024:SF47">
    <property type="entry name" value="TAURINE-BINDING PERIPLASMIC PROTEIN"/>
    <property type="match status" value="1"/>
</dbReference>
<gene>
    <name evidence="4" type="primary">tauA</name>
    <name evidence="4" type="ORF">PAERUG_P19_London_7_VIM_2_05_10_00963</name>
</gene>
<dbReference type="EMBL" id="CVVU01000039">
    <property type="protein sequence ID" value="CRO16816.1"/>
    <property type="molecule type" value="Genomic_DNA"/>
</dbReference>
<evidence type="ECO:0000313" key="5">
    <source>
        <dbReference type="Proteomes" id="UP000045039"/>
    </source>
</evidence>
<organism evidence="4 5">
    <name type="scientific">Pseudomonas aeruginosa</name>
    <dbReference type="NCBI Taxonomy" id="287"/>
    <lineage>
        <taxon>Bacteria</taxon>
        <taxon>Pseudomonadati</taxon>
        <taxon>Pseudomonadota</taxon>
        <taxon>Gammaproteobacteria</taxon>
        <taxon>Pseudomonadales</taxon>
        <taxon>Pseudomonadaceae</taxon>
        <taxon>Pseudomonas</taxon>
    </lineage>
</organism>
<dbReference type="InterPro" id="IPR010068">
    <property type="entry name" value="Peri-bd_TauA"/>
</dbReference>
<keyword evidence="3" id="KW-0732">Signal</keyword>
<dbReference type="SUPFAM" id="SSF53850">
    <property type="entry name" value="Periplasmic binding protein-like II"/>
    <property type="match status" value="1"/>
</dbReference>
<accession>A0A072ZD32</accession>
<dbReference type="SMART" id="SM00062">
    <property type="entry name" value="PBPb"/>
    <property type="match status" value="1"/>
</dbReference>
<dbReference type="InterPro" id="IPR007210">
    <property type="entry name" value="ABC_Gly_betaine_transp_sub-bd"/>
</dbReference>
<dbReference type="GO" id="GO:0042918">
    <property type="term" value="P:alkanesulfonate transmembrane transport"/>
    <property type="evidence" value="ECO:0007669"/>
    <property type="project" value="TreeGrafter"/>
</dbReference>
<protein>
    <submittedName>
        <fullName evidence="4">Taurine-binding periplasmic protein</fullName>
    </submittedName>
</protein>
<comment type="caution">
    <text evidence="4">The sequence shown here is derived from an EMBL/GenBank/DDBJ whole genome shotgun (WGS) entry which is preliminary data.</text>
</comment>
<dbReference type="GO" id="GO:0022857">
    <property type="term" value="F:transmembrane transporter activity"/>
    <property type="evidence" value="ECO:0007669"/>
    <property type="project" value="InterPro"/>
</dbReference>
<dbReference type="eggNOG" id="COG4521">
    <property type="taxonomic scope" value="Bacteria"/>
</dbReference>
<evidence type="ECO:0000313" key="4">
    <source>
        <dbReference type="EMBL" id="CRO16816.1"/>
    </source>
</evidence>
<dbReference type="RefSeq" id="WP_003110398.1">
    <property type="nucleotide sequence ID" value="NZ_BSAO01000025.1"/>
</dbReference>
<comment type="similarity">
    <text evidence="2">Belongs to the bacterial solute-binding protein SsuA/TauA family.</text>
</comment>
<dbReference type="GO" id="GO:0042597">
    <property type="term" value="C:periplasmic space"/>
    <property type="evidence" value="ECO:0007669"/>
    <property type="project" value="UniProtKB-SubCell"/>
</dbReference>
<accession>A0A1S1BTD4</accession>
<comment type="subcellular location">
    <subcellularLocation>
        <location evidence="1">Periplasm</location>
    </subcellularLocation>
</comment>
<sequence length="337" mass="35832">MKRPNSLHRLVAALAFASLSVAAQAADITVGYQTGIDPTKVPQADGLYEKAIGEKIDWRRFNSGPEVIAALASGDLQLGNIGSSPLAAATSRKLPIVAFIVSAQINAAEALVVRNGSGIGKPEDLAGKTIATPFVSTSHYSLLGALKHWQIDPSKVKIVNLNPAEIAAAWRRGDIDGAFVWSPALGEIKKSGKVLTDAAEVGQWGAPTFEVWVARKDFAEKHPEIVARFARVSLDSFADYNAHKAEWTADSEPVKKIARLTGADPRDVPELLAGSTFPESQAQLSADLLGGGTAKAIAGTAEFLKEQKRVPAVLGDYSPYVSADFVRQAEQVQVGQR</sequence>
<dbReference type="GO" id="GO:0043190">
    <property type="term" value="C:ATP-binding cassette (ABC) transporter complex"/>
    <property type="evidence" value="ECO:0007669"/>
    <property type="project" value="InterPro"/>
</dbReference>
<evidence type="ECO:0000256" key="1">
    <source>
        <dbReference type="ARBA" id="ARBA00004418"/>
    </source>
</evidence>
<name>A0A072ZD32_PSEAI</name>
<evidence type="ECO:0000256" key="3">
    <source>
        <dbReference type="ARBA" id="ARBA00022729"/>
    </source>
</evidence>
<dbReference type="PANTHER" id="PTHR30024">
    <property type="entry name" value="ALIPHATIC SULFONATES-BINDING PROTEIN-RELATED"/>
    <property type="match status" value="1"/>
</dbReference>